<comment type="similarity">
    <text evidence="2 10">Belongs to the DNA/RNA non-specific endonuclease family.</text>
</comment>
<keyword evidence="4 9" id="KW-0479">Metal-binding</keyword>
<keyword evidence="12" id="KW-0472">Membrane</keyword>
<dbReference type="EC" id="3.1.30.-" evidence="10"/>
<dbReference type="FunFam" id="3.40.570.10:FF:000008">
    <property type="entry name" value="Probable NUC1-dna/rna non-specific nuclease, mitochondrial"/>
    <property type="match status" value="1"/>
</dbReference>
<dbReference type="GO" id="GO:0005743">
    <property type="term" value="C:mitochondrial inner membrane"/>
    <property type="evidence" value="ECO:0007669"/>
    <property type="project" value="TreeGrafter"/>
</dbReference>
<dbReference type="InterPro" id="IPR018524">
    <property type="entry name" value="DNA/RNA_endonuclease_AS"/>
</dbReference>
<evidence type="ECO:0000256" key="12">
    <source>
        <dbReference type="SAM" id="Phobius"/>
    </source>
</evidence>
<reference evidence="16" key="1">
    <citation type="submission" date="2019-10" db="EMBL/GenBank/DDBJ databases">
        <authorList>
            <consortium name="DOE Joint Genome Institute"/>
            <person name="Kuo A."/>
            <person name="Miyauchi S."/>
            <person name="Kiss E."/>
            <person name="Drula E."/>
            <person name="Kohler A."/>
            <person name="Sanchez-Garcia M."/>
            <person name="Andreopoulos B."/>
            <person name="Barry K.W."/>
            <person name="Bonito G."/>
            <person name="Buee M."/>
            <person name="Carver A."/>
            <person name="Chen C."/>
            <person name="Cichocki N."/>
            <person name="Clum A."/>
            <person name="Culley D."/>
            <person name="Crous P.W."/>
            <person name="Fauchery L."/>
            <person name="Girlanda M."/>
            <person name="Hayes R."/>
            <person name="Keri Z."/>
            <person name="LaButti K."/>
            <person name="Lipzen A."/>
            <person name="Lombard V."/>
            <person name="Magnuson J."/>
            <person name="Maillard F."/>
            <person name="Morin E."/>
            <person name="Murat C."/>
            <person name="Nolan M."/>
            <person name="Ohm R."/>
            <person name="Pangilinan J."/>
            <person name="Pereira M."/>
            <person name="Perotto S."/>
            <person name="Peter M."/>
            <person name="Riley R."/>
            <person name="Sitrit Y."/>
            <person name="Stielow B."/>
            <person name="Szollosi G."/>
            <person name="Zifcakova L."/>
            <person name="Stursova M."/>
            <person name="Spatafora J.W."/>
            <person name="Tedersoo L."/>
            <person name="Vaario L.-M."/>
            <person name="Yamada A."/>
            <person name="Yan M."/>
            <person name="Wang P."/>
            <person name="Xu J."/>
            <person name="Bruns T."/>
            <person name="Baldrian P."/>
            <person name="Vilgalys R."/>
            <person name="Henrissat B."/>
            <person name="Grigoriev I.V."/>
            <person name="Hibbett D."/>
            <person name="Nagy L.G."/>
            <person name="Martin F.M."/>
        </authorList>
    </citation>
    <scope>NUCLEOTIDE SEQUENCE</scope>
    <source>
        <strain evidence="16">Prilba</strain>
    </source>
</reference>
<evidence type="ECO:0000313" key="16">
    <source>
        <dbReference type="EMBL" id="KAF8479245.1"/>
    </source>
</evidence>
<dbReference type="SUPFAM" id="SSF54060">
    <property type="entry name" value="His-Me finger endonucleases"/>
    <property type="match status" value="1"/>
</dbReference>
<evidence type="ECO:0000259" key="13">
    <source>
        <dbReference type="SMART" id="SM00477"/>
    </source>
</evidence>
<keyword evidence="7" id="KW-0460">Magnesium</keyword>
<dbReference type="PROSITE" id="PS01070">
    <property type="entry name" value="NUCLEASE_NON_SPEC"/>
    <property type="match status" value="1"/>
</dbReference>
<keyword evidence="17" id="KW-1185">Reference proteome</keyword>
<name>A0A9P5MUU7_9AGAM</name>
<dbReference type="InterPro" id="IPR044929">
    <property type="entry name" value="DNA/RNA_non-sp_Endonuclease_sf"/>
</dbReference>
<dbReference type="InterPro" id="IPR040255">
    <property type="entry name" value="Non-specific_endonuclease"/>
</dbReference>
<dbReference type="GO" id="GO:0004521">
    <property type="term" value="F:RNA endonuclease activity"/>
    <property type="evidence" value="ECO:0007669"/>
    <property type="project" value="TreeGrafter"/>
</dbReference>
<dbReference type="CDD" id="cd00091">
    <property type="entry name" value="NUC"/>
    <property type="match status" value="1"/>
</dbReference>
<accession>A0A9P5MUU7</accession>
<comment type="cofactor">
    <cofactor evidence="1 10">
        <name>Mg(2+)</name>
        <dbReference type="ChEBI" id="CHEBI:18420"/>
    </cofactor>
</comment>
<evidence type="ECO:0000256" key="4">
    <source>
        <dbReference type="ARBA" id="ARBA00022723"/>
    </source>
</evidence>
<dbReference type="GO" id="GO:0006309">
    <property type="term" value="P:apoptotic DNA fragmentation"/>
    <property type="evidence" value="ECO:0007669"/>
    <property type="project" value="TreeGrafter"/>
</dbReference>
<dbReference type="EMBL" id="WHVB01000136">
    <property type="protein sequence ID" value="KAF8461186.1"/>
    <property type="molecule type" value="Genomic_DNA"/>
</dbReference>
<dbReference type="InterPro" id="IPR044925">
    <property type="entry name" value="His-Me_finger_sf"/>
</dbReference>
<protein>
    <recommendedName>
        <fullName evidence="10">Endonuclease</fullName>
        <ecNumber evidence="10">3.1.30.-</ecNumber>
    </recommendedName>
</protein>
<dbReference type="EMBL" id="WHVB01000010">
    <property type="protein sequence ID" value="KAF8479245.1"/>
    <property type="molecule type" value="Genomic_DNA"/>
</dbReference>
<dbReference type="OrthoDB" id="5418055at2759"/>
<evidence type="ECO:0000256" key="11">
    <source>
        <dbReference type="SAM" id="MobiDB-lite"/>
    </source>
</evidence>
<evidence type="ECO:0000256" key="9">
    <source>
        <dbReference type="PIRSR" id="PIRSR640255-2"/>
    </source>
</evidence>
<evidence type="ECO:0000256" key="7">
    <source>
        <dbReference type="ARBA" id="ARBA00022842"/>
    </source>
</evidence>
<evidence type="ECO:0000256" key="2">
    <source>
        <dbReference type="ARBA" id="ARBA00010052"/>
    </source>
</evidence>
<evidence type="ECO:0000256" key="5">
    <source>
        <dbReference type="ARBA" id="ARBA00022759"/>
    </source>
</evidence>
<dbReference type="GO" id="GO:0005634">
    <property type="term" value="C:nucleus"/>
    <property type="evidence" value="ECO:0007669"/>
    <property type="project" value="TreeGrafter"/>
</dbReference>
<sequence length="338" mass="36808">MPASSIIHAACFAVGAAVGGGAVAALHASRKKEALRTTAQANPEVGVTGDPRLYAGAATAVGPVLKYGNPGPVFDQLARRVYVAGYDRRLRHPAWTAEHLTLASLGKSHTTGNGEKGDREKSTFQEDESLPVAFRAKLQDYFRSGYDRGHMVPAADAKRLQEAMDETFLLSNIAPQVGVGFNRHYWAYLEDWCRRLTRSFSDVYVFTIPLYLPHKDKDGKSRVTYEVIGNPPNVAVPTHFAKVVLASRPSSPSTPHVPEVSTGAFVLPNAVIPDEAPLESFVYPIDAVEHAAGLTLFSDAIKGGSKHICKTTKCEVIVRRFDDAQKRPEMRRAISSPK</sequence>
<keyword evidence="5 10" id="KW-0255">Endonuclease</keyword>
<keyword evidence="12" id="KW-1133">Transmembrane helix</keyword>
<keyword evidence="12" id="KW-0812">Transmembrane</keyword>
<feature type="binding site" evidence="9">
    <location>
        <position position="182"/>
    </location>
    <ligand>
        <name>Mg(2+)</name>
        <dbReference type="ChEBI" id="CHEBI:18420"/>
        <note>catalytic</note>
    </ligand>
</feature>
<dbReference type="AlphaFoldDB" id="A0A9P5MUU7"/>
<evidence type="ECO:0000256" key="1">
    <source>
        <dbReference type="ARBA" id="ARBA00001946"/>
    </source>
</evidence>
<keyword evidence="3 10" id="KW-0540">Nuclease</keyword>
<gene>
    <name evidence="16" type="ORF">DFH94DRAFT_748649</name>
    <name evidence="15" type="ORF">DFH94DRAFT_789779</name>
</gene>
<dbReference type="InterPro" id="IPR020821">
    <property type="entry name" value="ENPP1-3/EXOG-like_nuc-like"/>
</dbReference>
<feature type="compositionally biased region" description="Basic and acidic residues" evidence="11">
    <location>
        <begin position="115"/>
        <end position="124"/>
    </location>
</feature>
<organism evidence="16 17">
    <name type="scientific">Russula ochroleuca</name>
    <dbReference type="NCBI Taxonomy" id="152965"/>
    <lineage>
        <taxon>Eukaryota</taxon>
        <taxon>Fungi</taxon>
        <taxon>Dikarya</taxon>
        <taxon>Basidiomycota</taxon>
        <taxon>Agaricomycotina</taxon>
        <taxon>Agaricomycetes</taxon>
        <taxon>Russulales</taxon>
        <taxon>Russulaceae</taxon>
        <taxon>Russula</taxon>
    </lineage>
</organism>
<evidence type="ECO:0000256" key="10">
    <source>
        <dbReference type="RuleBase" id="RU366055"/>
    </source>
</evidence>
<dbReference type="Pfam" id="PF01223">
    <property type="entry name" value="Endonuclease_NS"/>
    <property type="match status" value="1"/>
</dbReference>
<dbReference type="InterPro" id="IPR001604">
    <property type="entry name" value="Endo_G_ENPP1-like_dom"/>
</dbReference>
<dbReference type="GO" id="GO:0000014">
    <property type="term" value="F:single-stranded DNA endodeoxyribonuclease activity"/>
    <property type="evidence" value="ECO:0007669"/>
    <property type="project" value="TreeGrafter"/>
</dbReference>
<feature type="transmembrane region" description="Helical" evidence="12">
    <location>
        <begin position="6"/>
        <end position="26"/>
    </location>
</feature>
<reference evidence="16" key="2">
    <citation type="journal article" date="2020" name="Nat. Commun.">
        <title>Large-scale genome sequencing of mycorrhizal fungi provides insights into the early evolution of symbiotic traits.</title>
        <authorList>
            <person name="Miyauchi S."/>
            <person name="Kiss E."/>
            <person name="Kuo A."/>
            <person name="Drula E."/>
            <person name="Kohler A."/>
            <person name="Sanchez-Garcia M."/>
            <person name="Morin E."/>
            <person name="Andreopoulos B."/>
            <person name="Barry K.W."/>
            <person name="Bonito G."/>
            <person name="Buee M."/>
            <person name="Carver A."/>
            <person name="Chen C."/>
            <person name="Cichocki N."/>
            <person name="Clum A."/>
            <person name="Culley D."/>
            <person name="Crous P.W."/>
            <person name="Fauchery L."/>
            <person name="Girlanda M."/>
            <person name="Hayes R.D."/>
            <person name="Keri Z."/>
            <person name="LaButti K."/>
            <person name="Lipzen A."/>
            <person name="Lombard V."/>
            <person name="Magnuson J."/>
            <person name="Maillard F."/>
            <person name="Murat C."/>
            <person name="Nolan M."/>
            <person name="Ohm R.A."/>
            <person name="Pangilinan J."/>
            <person name="Pereira M.F."/>
            <person name="Perotto S."/>
            <person name="Peter M."/>
            <person name="Pfister S."/>
            <person name="Riley R."/>
            <person name="Sitrit Y."/>
            <person name="Stielow J.B."/>
            <person name="Szollosi G."/>
            <person name="Zifcakova L."/>
            <person name="Stursova M."/>
            <person name="Spatafora J.W."/>
            <person name="Tedersoo L."/>
            <person name="Vaario L.M."/>
            <person name="Yamada A."/>
            <person name="Yan M."/>
            <person name="Wang P."/>
            <person name="Xu J."/>
            <person name="Bruns T."/>
            <person name="Baldrian P."/>
            <person name="Vilgalys R."/>
            <person name="Dunand C."/>
            <person name="Henrissat B."/>
            <person name="Grigoriev I.V."/>
            <person name="Hibbett D."/>
            <person name="Nagy L.G."/>
            <person name="Martin F.M."/>
        </authorList>
    </citation>
    <scope>NUCLEOTIDE SEQUENCE</scope>
    <source>
        <strain evidence="16">Prilba</strain>
    </source>
</reference>
<keyword evidence="6 10" id="KW-0378">Hydrolase</keyword>
<dbReference type="Proteomes" id="UP000759537">
    <property type="component" value="Unassembled WGS sequence"/>
</dbReference>
<feature type="domain" description="ENPP1-3/EXOG-like endonuclease/phosphodiesterase" evidence="13">
    <location>
        <begin position="79"/>
        <end position="303"/>
    </location>
</feature>
<dbReference type="GO" id="GO:0003676">
    <property type="term" value="F:nucleic acid binding"/>
    <property type="evidence" value="ECO:0007669"/>
    <property type="project" value="InterPro"/>
</dbReference>
<dbReference type="PANTHER" id="PTHR13966">
    <property type="entry name" value="ENDONUCLEASE RELATED"/>
    <property type="match status" value="1"/>
</dbReference>
<evidence type="ECO:0000313" key="15">
    <source>
        <dbReference type="EMBL" id="KAF8461186.1"/>
    </source>
</evidence>
<dbReference type="SMART" id="SM00892">
    <property type="entry name" value="Endonuclease_NS"/>
    <property type="match status" value="1"/>
</dbReference>
<feature type="domain" description="DNA/RNA non-specific endonuclease/pyrophosphatase/phosphodiesterase" evidence="14">
    <location>
        <begin position="78"/>
        <end position="303"/>
    </location>
</feature>
<feature type="active site" description="Proton acceptor" evidence="8">
    <location>
        <position position="150"/>
    </location>
</feature>
<evidence type="ECO:0000256" key="3">
    <source>
        <dbReference type="ARBA" id="ARBA00022722"/>
    </source>
</evidence>
<dbReference type="PANTHER" id="PTHR13966:SF5">
    <property type="entry name" value="ENDONUCLEASE G, MITOCHONDRIAL"/>
    <property type="match status" value="1"/>
</dbReference>
<evidence type="ECO:0000256" key="6">
    <source>
        <dbReference type="ARBA" id="ARBA00022801"/>
    </source>
</evidence>
<proteinExistence type="inferred from homology"/>
<evidence type="ECO:0000313" key="17">
    <source>
        <dbReference type="Proteomes" id="UP000759537"/>
    </source>
</evidence>
<dbReference type="SMART" id="SM00477">
    <property type="entry name" value="NUC"/>
    <property type="match status" value="1"/>
</dbReference>
<comment type="caution">
    <text evidence="16">The sequence shown here is derived from an EMBL/GenBank/DDBJ whole genome shotgun (WGS) entry which is preliminary data.</text>
</comment>
<evidence type="ECO:0000259" key="14">
    <source>
        <dbReference type="SMART" id="SM00892"/>
    </source>
</evidence>
<feature type="region of interest" description="Disordered" evidence="11">
    <location>
        <begin position="106"/>
        <end position="125"/>
    </location>
</feature>
<dbReference type="Gene3D" id="3.40.570.10">
    <property type="entry name" value="Extracellular Endonuclease, subunit A"/>
    <property type="match status" value="1"/>
</dbReference>
<dbReference type="GO" id="GO:0046872">
    <property type="term" value="F:metal ion binding"/>
    <property type="evidence" value="ECO:0007669"/>
    <property type="project" value="UniProtKB-KW"/>
</dbReference>
<evidence type="ECO:0000256" key="8">
    <source>
        <dbReference type="PIRSR" id="PIRSR640255-1"/>
    </source>
</evidence>